<name>A0A4Q5IV61_9ACTN</name>
<organism evidence="2 3">
    <name type="scientific">Nocardioides iriomotensis</name>
    <dbReference type="NCBI Taxonomy" id="715784"/>
    <lineage>
        <taxon>Bacteria</taxon>
        <taxon>Bacillati</taxon>
        <taxon>Actinomycetota</taxon>
        <taxon>Actinomycetes</taxon>
        <taxon>Propionibacteriales</taxon>
        <taxon>Nocardioidaceae</taxon>
        <taxon>Nocardioides</taxon>
    </lineage>
</organism>
<feature type="region of interest" description="Disordered" evidence="1">
    <location>
        <begin position="1"/>
        <end position="23"/>
    </location>
</feature>
<accession>A0A4Q5IV61</accession>
<evidence type="ECO:0000313" key="3">
    <source>
        <dbReference type="Proteomes" id="UP000291189"/>
    </source>
</evidence>
<dbReference type="EMBL" id="SDPU01000034">
    <property type="protein sequence ID" value="RYU09880.1"/>
    <property type="molecule type" value="Genomic_DNA"/>
</dbReference>
<feature type="region of interest" description="Disordered" evidence="1">
    <location>
        <begin position="50"/>
        <end position="88"/>
    </location>
</feature>
<dbReference type="AlphaFoldDB" id="A0A4Q5IV61"/>
<gene>
    <name evidence="2" type="ORF">ETU37_18740</name>
</gene>
<dbReference type="Proteomes" id="UP000291189">
    <property type="component" value="Unassembled WGS sequence"/>
</dbReference>
<sequence>MRHDEDALDSSGGDVLEAGGDGSRHPLRTAALVVGAAALAVWAYVGSHGDDPSGSVDDVTQPSPGASGDVRPSASAPEADGGGSGTGALLDAGAASGTAGAFYDFASTGDAEDVSGLWADWVTVSTPRRTWTLTSREASDREAWRRGPDAGGRPGHRDLLRPLTRSGGSFSVYLDDVRCFGSGELRTVNPVGRVTSRVLVALRPSVGTSCARWWSVDLVFTPEDRISQVHVER</sequence>
<reference evidence="2 3" key="1">
    <citation type="submission" date="2019-01" db="EMBL/GenBank/DDBJ databases">
        <title>Nocardioides guangzhouensis sp. nov., an actinobacterium isolated from soil.</title>
        <authorList>
            <person name="Fu Y."/>
            <person name="Cai Y."/>
            <person name="Lin Z."/>
            <person name="Chen P."/>
        </authorList>
    </citation>
    <scope>NUCLEOTIDE SEQUENCE [LARGE SCALE GENOMIC DNA]</scope>
    <source>
        <strain evidence="2 3">NBRC 105384</strain>
    </source>
</reference>
<proteinExistence type="predicted"/>
<protein>
    <submittedName>
        <fullName evidence="2">Uncharacterized protein</fullName>
    </submittedName>
</protein>
<comment type="caution">
    <text evidence="2">The sequence shown here is derived from an EMBL/GenBank/DDBJ whole genome shotgun (WGS) entry which is preliminary data.</text>
</comment>
<dbReference type="RefSeq" id="WP_129988877.1">
    <property type="nucleotide sequence ID" value="NZ_SDPU01000034.1"/>
</dbReference>
<evidence type="ECO:0000313" key="2">
    <source>
        <dbReference type="EMBL" id="RYU09880.1"/>
    </source>
</evidence>
<feature type="region of interest" description="Disordered" evidence="1">
    <location>
        <begin position="142"/>
        <end position="161"/>
    </location>
</feature>
<evidence type="ECO:0000256" key="1">
    <source>
        <dbReference type="SAM" id="MobiDB-lite"/>
    </source>
</evidence>
<keyword evidence="3" id="KW-1185">Reference proteome</keyword>